<keyword evidence="2" id="KW-1185">Reference proteome</keyword>
<proteinExistence type="predicted"/>
<protein>
    <submittedName>
        <fullName evidence="1">Uncharacterized protein</fullName>
    </submittedName>
</protein>
<sequence>MLKKLTNGSNQSLGQKFSFYSSATTKMFGSNTNTLVLLFLLATSVQFSHAQLIPPFVCGIFKFSARILTGCPNPSILCFFLRIGFDILCSPDEPTSSTPLDVAFYKGE</sequence>
<organism evidence="1 2">
    <name type="scientific">Elysia crispata</name>
    <name type="common">lettuce slug</name>
    <dbReference type="NCBI Taxonomy" id="231223"/>
    <lineage>
        <taxon>Eukaryota</taxon>
        <taxon>Metazoa</taxon>
        <taxon>Spiralia</taxon>
        <taxon>Lophotrochozoa</taxon>
        <taxon>Mollusca</taxon>
        <taxon>Gastropoda</taxon>
        <taxon>Heterobranchia</taxon>
        <taxon>Euthyneura</taxon>
        <taxon>Panpulmonata</taxon>
        <taxon>Sacoglossa</taxon>
        <taxon>Placobranchoidea</taxon>
        <taxon>Plakobranchidae</taxon>
        <taxon>Elysia</taxon>
    </lineage>
</organism>
<gene>
    <name evidence="1" type="ORF">RRG08_039582</name>
</gene>
<comment type="caution">
    <text evidence="1">The sequence shown here is derived from an EMBL/GenBank/DDBJ whole genome shotgun (WGS) entry which is preliminary data.</text>
</comment>
<dbReference type="AlphaFoldDB" id="A0AAE1E7K7"/>
<reference evidence="1" key="1">
    <citation type="journal article" date="2023" name="G3 (Bethesda)">
        <title>A reference genome for the long-term kleptoplast-retaining sea slug Elysia crispata morphotype clarki.</title>
        <authorList>
            <person name="Eastman K.E."/>
            <person name="Pendleton A.L."/>
            <person name="Shaikh M.A."/>
            <person name="Suttiyut T."/>
            <person name="Ogas R."/>
            <person name="Tomko P."/>
            <person name="Gavelis G."/>
            <person name="Widhalm J.R."/>
            <person name="Wisecaver J.H."/>
        </authorList>
    </citation>
    <scope>NUCLEOTIDE SEQUENCE</scope>
    <source>
        <strain evidence="1">ECLA1</strain>
    </source>
</reference>
<name>A0AAE1E7K7_9GAST</name>
<accession>A0AAE1E7K7</accession>
<evidence type="ECO:0000313" key="1">
    <source>
        <dbReference type="EMBL" id="KAK3795853.1"/>
    </source>
</evidence>
<dbReference type="Proteomes" id="UP001283361">
    <property type="component" value="Unassembled WGS sequence"/>
</dbReference>
<evidence type="ECO:0000313" key="2">
    <source>
        <dbReference type="Proteomes" id="UP001283361"/>
    </source>
</evidence>
<dbReference type="EMBL" id="JAWDGP010000980">
    <property type="protein sequence ID" value="KAK3795853.1"/>
    <property type="molecule type" value="Genomic_DNA"/>
</dbReference>